<organism evidence="2 3">
    <name type="scientific">Hypholoma sublateritium (strain FD-334 SS-4)</name>
    <dbReference type="NCBI Taxonomy" id="945553"/>
    <lineage>
        <taxon>Eukaryota</taxon>
        <taxon>Fungi</taxon>
        <taxon>Dikarya</taxon>
        <taxon>Basidiomycota</taxon>
        <taxon>Agaricomycotina</taxon>
        <taxon>Agaricomycetes</taxon>
        <taxon>Agaricomycetidae</taxon>
        <taxon>Agaricales</taxon>
        <taxon>Agaricineae</taxon>
        <taxon>Strophariaceae</taxon>
        <taxon>Hypholoma</taxon>
    </lineage>
</organism>
<sequence>MSTRTANPLTSLTIDPAMLKDYATYRPRPSGKPYALITTKDHPSLPLAIHNYTNRAFSRQNWDALAVAARALVTETSTGNVVSRSFSKFFNYHEKLAYRPTGNEYTFTIEEKLDGSIISLFFYQNTWVTASRSSFDSPHAAAARNILDTKYPRILERLDRNKTYIFELIDPTMPIKIVYETADLILLSIMSKDGKEPPADFDWLSLPFPRPRVHNAPRVNPAALSKLNIRNEEGYVVKFWRTANDEHPQRIKVKFESYLQDTGHRVITSMTKISIRSTSEPPSNASILATYLTQRTQIHHFRPSAISDKMEACRRAYSESLELIADDYGGESWLQRIGNIWDRIDALVSLQEEEWRKLTATLERQCYKPGSANSRSQVAKQGFERRIRRADIDPSYRHALLAWFSGAPPAQQVECFVKSLSIPNDLRSTIVLL</sequence>
<proteinExistence type="predicted"/>
<protein>
    <recommendedName>
        <fullName evidence="1">T4 RNA ligase 1-like N-terminal domain-containing protein</fullName>
    </recommendedName>
</protein>
<dbReference type="AlphaFoldDB" id="A0A0D2PHI6"/>
<feature type="domain" description="T4 RNA ligase 1-like N-terminal" evidence="1">
    <location>
        <begin position="69"/>
        <end position="191"/>
    </location>
</feature>
<evidence type="ECO:0000313" key="2">
    <source>
        <dbReference type="EMBL" id="KJA27956.1"/>
    </source>
</evidence>
<dbReference type="EMBL" id="KN817522">
    <property type="protein sequence ID" value="KJA27956.1"/>
    <property type="molecule type" value="Genomic_DNA"/>
</dbReference>
<keyword evidence="3" id="KW-1185">Reference proteome</keyword>
<gene>
    <name evidence="2" type="ORF">HYPSUDRAFT_51434</name>
</gene>
<reference evidence="3" key="1">
    <citation type="submission" date="2014-04" db="EMBL/GenBank/DDBJ databases">
        <title>Evolutionary Origins and Diversification of the Mycorrhizal Mutualists.</title>
        <authorList>
            <consortium name="DOE Joint Genome Institute"/>
            <consortium name="Mycorrhizal Genomics Consortium"/>
            <person name="Kohler A."/>
            <person name="Kuo A."/>
            <person name="Nagy L.G."/>
            <person name="Floudas D."/>
            <person name="Copeland A."/>
            <person name="Barry K.W."/>
            <person name="Cichocki N."/>
            <person name="Veneault-Fourrey C."/>
            <person name="LaButti K."/>
            <person name="Lindquist E.A."/>
            <person name="Lipzen A."/>
            <person name="Lundell T."/>
            <person name="Morin E."/>
            <person name="Murat C."/>
            <person name="Riley R."/>
            <person name="Ohm R."/>
            <person name="Sun H."/>
            <person name="Tunlid A."/>
            <person name="Henrissat B."/>
            <person name="Grigoriev I.V."/>
            <person name="Hibbett D.S."/>
            <person name="Martin F."/>
        </authorList>
    </citation>
    <scope>NUCLEOTIDE SEQUENCE [LARGE SCALE GENOMIC DNA]</scope>
    <source>
        <strain evidence="3">FD-334 SS-4</strain>
    </source>
</reference>
<dbReference type="Pfam" id="PF09511">
    <property type="entry name" value="RNA_lig_T4_1"/>
    <property type="match status" value="1"/>
</dbReference>
<dbReference type="SUPFAM" id="SSF56091">
    <property type="entry name" value="DNA ligase/mRNA capping enzyme, catalytic domain"/>
    <property type="match status" value="1"/>
</dbReference>
<name>A0A0D2PHI6_HYPSF</name>
<evidence type="ECO:0000259" key="1">
    <source>
        <dbReference type="Pfam" id="PF09511"/>
    </source>
</evidence>
<dbReference type="InterPro" id="IPR019039">
    <property type="entry name" value="T4-Rnl1-like_N"/>
</dbReference>
<dbReference type="OrthoDB" id="3217513at2759"/>
<evidence type="ECO:0000313" key="3">
    <source>
        <dbReference type="Proteomes" id="UP000054270"/>
    </source>
</evidence>
<dbReference type="Proteomes" id="UP000054270">
    <property type="component" value="Unassembled WGS sequence"/>
</dbReference>
<accession>A0A0D2PHI6</accession>